<feature type="region of interest" description="Disordered" evidence="1">
    <location>
        <begin position="169"/>
        <end position="189"/>
    </location>
</feature>
<feature type="compositionally biased region" description="Polar residues" evidence="1">
    <location>
        <begin position="233"/>
        <end position="246"/>
    </location>
</feature>
<proteinExistence type="predicted"/>
<dbReference type="Proteomes" id="UP001412239">
    <property type="component" value="Unassembled WGS sequence"/>
</dbReference>
<feature type="transmembrane region" description="Helical" evidence="2">
    <location>
        <begin position="74"/>
        <end position="97"/>
    </location>
</feature>
<evidence type="ECO:0008006" key="5">
    <source>
        <dbReference type="Google" id="ProtNLM"/>
    </source>
</evidence>
<feature type="compositionally biased region" description="Basic residues" evidence="1">
    <location>
        <begin position="250"/>
        <end position="283"/>
    </location>
</feature>
<feature type="region of interest" description="Disordered" evidence="1">
    <location>
        <begin position="229"/>
        <end position="297"/>
    </location>
</feature>
<reference evidence="3" key="1">
    <citation type="submission" date="2015-10" db="EMBL/GenBank/DDBJ databases">
        <authorList>
            <person name="Regsiter A."/>
            <person name="william w."/>
        </authorList>
    </citation>
    <scope>NUCLEOTIDE SEQUENCE</scope>
    <source>
        <strain evidence="3">Montdore</strain>
    </source>
</reference>
<organism evidence="3 4">
    <name type="scientific">Tuber aestivum</name>
    <name type="common">summer truffle</name>
    <dbReference type="NCBI Taxonomy" id="59557"/>
    <lineage>
        <taxon>Eukaryota</taxon>
        <taxon>Fungi</taxon>
        <taxon>Dikarya</taxon>
        <taxon>Ascomycota</taxon>
        <taxon>Pezizomycotina</taxon>
        <taxon>Pezizomycetes</taxon>
        <taxon>Pezizales</taxon>
        <taxon>Tuberaceae</taxon>
        <taxon>Tuber</taxon>
    </lineage>
</organism>
<evidence type="ECO:0000256" key="1">
    <source>
        <dbReference type="SAM" id="MobiDB-lite"/>
    </source>
</evidence>
<evidence type="ECO:0000313" key="3">
    <source>
        <dbReference type="EMBL" id="CUS09760.1"/>
    </source>
</evidence>
<keyword evidence="2" id="KW-0812">Transmembrane</keyword>
<dbReference type="PANTHER" id="PTHR35519:SF2">
    <property type="entry name" value="PH DOMAIN PROTEIN"/>
    <property type="match status" value="1"/>
</dbReference>
<evidence type="ECO:0000313" key="4">
    <source>
        <dbReference type="Proteomes" id="UP001412239"/>
    </source>
</evidence>
<keyword evidence="4" id="KW-1185">Reference proteome</keyword>
<keyword evidence="2" id="KW-1133">Transmembrane helix</keyword>
<keyword evidence="2" id="KW-0472">Membrane</keyword>
<dbReference type="Pfam" id="PF13430">
    <property type="entry name" value="DUF4112"/>
    <property type="match status" value="1"/>
</dbReference>
<accession>A0A292PTG0</accession>
<dbReference type="InterPro" id="IPR025187">
    <property type="entry name" value="DUF4112"/>
</dbReference>
<evidence type="ECO:0000256" key="2">
    <source>
        <dbReference type="SAM" id="Phobius"/>
    </source>
</evidence>
<dbReference type="PANTHER" id="PTHR35519">
    <property type="entry name" value="MEMBRANE PROTEINS"/>
    <property type="match status" value="1"/>
</dbReference>
<gene>
    <name evidence="3" type="ORF">GSTUAT00006190001</name>
</gene>
<protein>
    <recommendedName>
        <fullName evidence="5">PH domain-containing protein</fullName>
    </recommendedName>
</protein>
<name>A0A292PTG0_9PEZI</name>
<feature type="transmembrane region" description="Helical" evidence="2">
    <location>
        <begin position="125"/>
        <end position="145"/>
    </location>
</feature>
<dbReference type="AlphaFoldDB" id="A0A292PTG0"/>
<sequence>MSGLITKFVFNKILRENSDNGHGTDDPYFETLPAGRLSVGGRKKRRKKALPPGLSREDEKILTKVKRRAYRLDMALGSFCGMRVGWSSLIAIIPGIGDVLDVMLALMVIRTASQANLPSGVRAQMMFNVVIDFVIGLVPFLGDIVDIGFKANTRNAIILENFLRQRGAENNRRQGLPQQPDPSLSDNYDRDEQQEVIAQQPGARHPPNFQRGGFFGGLFGGSARVDDVEAQRASASVPSSSRQHPTSHGPSRHGRPRHGSSRHKSPRHSSRGHSSRIHGQSRHGGREDGTAVGTSGR</sequence>
<dbReference type="EMBL" id="LN891071">
    <property type="protein sequence ID" value="CUS09760.1"/>
    <property type="molecule type" value="Genomic_DNA"/>
</dbReference>